<sequence>MTGISSDCNLPKFCGTVKATQGLQSVIRSLISCMLQSGFMGVTTAPMYKAPKKTIGK</sequence>
<protein>
    <submittedName>
        <fullName evidence="1">4-coumarateCoA ligase-like 6</fullName>
    </submittedName>
</protein>
<keyword evidence="1" id="KW-0436">Ligase</keyword>
<organism evidence="1">
    <name type="scientific">Rhizophora mucronata</name>
    <name type="common">Asiatic mangrove</name>
    <dbReference type="NCBI Taxonomy" id="61149"/>
    <lineage>
        <taxon>Eukaryota</taxon>
        <taxon>Viridiplantae</taxon>
        <taxon>Streptophyta</taxon>
        <taxon>Embryophyta</taxon>
        <taxon>Tracheophyta</taxon>
        <taxon>Spermatophyta</taxon>
        <taxon>Magnoliopsida</taxon>
        <taxon>eudicotyledons</taxon>
        <taxon>Gunneridae</taxon>
        <taxon>Pentapetalae</taxon>
        <taxon>rosids</taxon>
        <taxon>fabids</taxon>
        <taxon>Malpighiales</taxon>
        <taxon>Rhizophoraceae</taxon>
        <taxon>Rhizophora</taxon>
    </lineage>
</organism>
<accession>A0A2P2K0Y8</accession>
<name>A0A2P2K0Y8_RHIMU</name>
<dbReference type="EMBL" id="GGEC01018887">
    <property type="protein sequence ID" value="MBW99370.1"/>
    <property type="molecule type" value="Transcribed_RNA"/>
</dbReference>
<proteinExistence type="predicted"/>
<evidence type="ECO:0000313" key="1">
    <source>
        <dbReference type="EMBL" id="MBW99370.1"/>
    </source>
</evidence>
<dbReference type="GO" id="GO:0016874">
    <property type="term" value="F:ligase activity"/>
    <property type="evidence" value="ECO:0007669"/>
    <property type="project" value="UniProtKB-KW"/>
</dbReference>
<dbReference type="AlphaFoldDB" id="A0A2P2K0Y8"/>
<reference evidence="1" key="1">
    <citation type="submission" date="2018-02" db="EMBL/GenBank/DDBJ databases">
        <title>Rhizophora mucronata_Transcriptome.</title>
        <authorList>
            <person name="Meera S.P."/>
            <person name="Sreeshan A."/>
            <person name="Augustine A."/>
        </authorList>
    </citation>
    <scope>NUCLEOTIDE SEQUENCE</scope>
    <source>
        <tissue evidence="1">Leaf</tissue>
    </source>
</reference>